<reference evidence="2 3" key="1">
    <citation type="journal article" date="2010" name="Stand. Genomic Sci.">
        <title>Complete genome sequence of Olsenella uli type strain (VPI D76D-27C).</title>
        <authorList>
            <person name="Goker M."/>
            <person name="Held B."/>
            <person name="Lucas S."/>
            <person name="Nolan M."/>
            <person name="Yasawong M."/>
            <person name="Glavina Del Rio T."/>
            <person name="Tice H."/>
            <person name="Cheng J.F."/>
            <person name="Bruce D."/>
            <person name="Detter J.C."/>
            <person name="Tapia R."/>
            <person name="Han C."/>
            <person name="Goodwin L."/>
            <person name="Pitluck S."/>
            <person name="Liolios K."/>
            <person name="Ivanova N."/>
            <person name="Mavromatis K."/>
            <person name="Mikhailova N."/>
            <person name="Pati A."/>
            <person name="Chen A."/>
            <person name="Palaniappan K."/>
            <person name="Land M."/>
            <person name="Hauser L."/>
            <person name="Chang Y.J."/>
            <person name="Jeffries C.D."/>
            <person name="Rohde M."/>
            <person name="Sikorski J."/>
            <person name="Pukall R."/>
            <person name="Woyke T."/>
            <person name="Bristow J."/>
            <person name="Eisen J.A."/>
            <person name="Markowitz V."/>
            <person name="Hugenholtz P."/>
            <person name="Kyrpides N.C."/>
            <person name="Klenk H.P."/>
            <person name="Lapidus A."/>
        </authorList>
    </citation>
    <scope>NUCLEOTIDE SEQUENCE [LARGE SCALE GENOMIC DNA]</scope>
    <source>
        <strain evidence="3">ATCC 49627 / DSM 7084 / CIP 109912 / JCM 12494 / NCIMB 702895 / VPI D76D-27C</strain>
    </source>
</reference>
<dbReference type="EMBL" id="CP002106">
    <property type="protein sequence ID" value="ADK68439.1"/>
    <property type="molecule type" value="Genomic_DNA"/>
</dbReference>
<evidence type="ECO:0000313" key="2">
    <source>
        <dbReference type="EMBL" id="ADK68439.1"/>
    </source>
</evidence>
<dbReference type="STRING" id="633147.Olsu_1334"/>
<protein>
    <recommendedName>
        <fullName evidence="1">Phospholipase C/D domain-containing protein</fullName>
    </recommendedName>
</protein>
<proteinExistence type="predicted"/>
<dbReference type="Pfam" id="PF00882">
    <property type="entry name" value="Zn_dep_PLPC"/>
    <property type="match status" value="1"/>
</dbReference>
<dbReference type="OrthoDB" id="9810528at2"/>
<name>E1QWD6_OLSUV</name>
<dbReference type="AlphaFoldDB" id="E1QWD6"/>
<organism evidence="2 3">
    <name type="scientific">Olsenella uli (strain ATCC 49627 / DSM 7084 / CCUG 31166 / CIP 109912 / JCM 12494 / LMG 11480 / NCIMB 702895 / VPI D76D-27C)</name>
    <name type="common">Lactobacillus uli</name>
    <dbReference type="NCBI Taxonomy" id="633147"/>
    <lineage>
        <taxon>Bacteria</taxon>
        <taxon>Bacillati</taxon>
        <taxon>Actinomycetota</taxon>
        <taxon>Coriobacteriia</taxon>
        <taxon>Coriobacteriales</taxon>
        <taxon>Atopobiaceae</taxon>
        <taxon>Olsenella</taxon>
    </lineage>
</organism>
<dbReference type="InterPro" id="IPR029002">
    <property type="entry name" value="PLPC/GPLD1"/>
</dbReference>
<dbReference type="RefSeq" id="WP_013252191.1">
    <property type="nucleotide sequence ID" value="NC_014363.1"/>
</dbReference>
<gene>
    <name evidence="2" type="ordered locus">Olsu_1334</name>
</gene>
<evidence type="ECO:0000313" key="3">
    <source>
        <dbReference type="Proteomes" id="UP000000333"/>
    </source>
</evidence>
<keyword evidence="3" id="KW-1185">Reference proteome</keyword>
<dbReference type="KEGG" id="ols:Olsu_1334"/>
<sequence length="309" mass="33725">MPALITHHLFGEEAVSLLPEGIVSNQEEMLSFLLGNQGPDPLFACFSTRPDVARACHQLAHAMHRSQVTEALLALRDAVSHLPERDKTIGRAFALGMLGHYLLDSTAHPFVYAQQNAICEAGVGLEDAGGDVHAVIESDIDSWLLWAYRHQTVSEHPVSLNLARTGRIERVAGAMVAQVAWQVFDLSIPANAYGGAVGDYELVYRVIDDGSGLRTDAIALVERIFRSHSRAQALAHHDTTSDACAAANLSHHEWHDPYTGAPSSESFPDLFFSALDRWEAMAESYVKGDARALRAVTGKRNYDGEPTSE</sequence>
<dbReference type="eggNOG" id="COG0770">
    <property type="taxonomic scope" value="Bacteria"/>
</dbReference>
<evidence type="ECO:0000259" key="1">
    <source>
        <dbReference type="Pfam" id="PF00882"/>
    </source>
</evidence>
<feature type="domain" description="Phospholipase C/D" evidence="1">
    <location>
        <begin position="6"/>
        <end position="116"/>
    </location>
</feature>
<dbReference type="GeneID" id="78512742"/>
<accession>E1QWD6</accession>
<dbReference type="HOGENOM" id="CLU_064046_0_0_11"/>
<dbReference type="PATRIC" id="fig|633147.7.peg.192"/>
<dbReference type="Proteomes" id="UP000000333">
    <property type="component" value="Chromosome"/>
</dbReference>